<dbReference type="SMART" id="SM00839">
    <property type="entry name" value="ELFV_dehydrog"/>
    <property type="match status" value="1"/>
</dbReference>
<dbReference type="InterPro" id="IPR006097">
    <property type="entry name" value="Glu/Leu/Phe/Val/Trp_DH_dimer"/>
</dbReference>
<evidence type="ECO:0000256" key="2">
    <source>
        <dbReference type="ARBA" id="ARBA00023002"/>
    </source>
</evidence>
<evidence type="ECO:0000256" key="1">
    <source>
        <dbReference type="ARBA" id="ARBA00006382"/>
    </source>
</evidence>
<dbReference type="PROSITE" id="PS00074">
    <property type="entry name" value="GLFV_DEHYDROGENASE"/>
    <property type="match status" value="1"/>
</dbReference>
<organism evidence="4">
    <name type="scientific">hydrothermal vent metagenome</name>
    <dbReference type="NCBI Taxonomy" id="652676"/>
    <lineage>
        <taxon>unclassified sequences</taxon>
        <taxon>metagenomes</taxon>
        <taxon>ecological metagenomes</taxon>
    </lineage>
</organism>
<dbReference type="Gene3D" id="3.40.50.720">
    <property type="entry name" value="NAD(P)-binding Rossmann-like Domain"/>
    <property type="match status" value="1"/>
</dbReference>
<sequence length="413" mass="45648">MTDPFHDVVDQIQRAAAYIKLEEKYPNGNMRERITISNKIIRFKAIISMNDGSINVFQCYRVQHSDTLGPYKGGTRLHPTVNMDEVKALATLMTLKTALVEVPFGGGKGGICVDPKDLTDSELERLIRKYTYRLLNDIGPNVDIPAPDVNTGPREMAWIYDEYRKYREDAKAVVTGKPIELGGSLGRVEATGFGVGKALLYALKDMDISKNPSVSIQGFGNVGIHVAIWLYGKGLKIVAVSDSSGCVENRKGLDINDLVKHKRKTGKISGFKGGRSRADIMSCKADIFVPCSLGHSVHKENAGKLSARLIVEGANAPVSTDAEKILEKKGVKIIPDMLANSGGVIVSYFEWAQNREGFYWDRALVEERMEKKLYNAYIKVKEYAKEHGLSMRKAAYCLAIERVANATQARGVQ</sequence>
<dbReference type="CDD" id="cd01076">
    <property type="entry name" value="NAD_bind_1_Glu_DH"/>
    <property type="match status" value="1"/>
</dbReference>
<proteinExistence type="inferred from homology"/>
<dbReference type="EC" id="1.4.1.4" evidence="4"/>
<dbReference type="GO" id="GO:0006538">
    <property type="term" value="P:L-glutamate catabolic process"/>
    <property type="evidence" value="ECO:0007669"/>
    <property type="project" value="TreeGrafter"/>
</dbReference>
<dbReference type="Pfam" id="PF02812">
    <property type="entry name" value="ELFV_dehydrog_N"/>
    <property type="match status" value="1"/>
</dbReference>
<gene>
    <name evidence="4" type="ORF">MNBD_NITROSPINAE04-1482</name>
</gene>
<dbReference type="InterPro" id="IPR046346">
    <property type="entry name" value="Aminoacid_DH-like_N_sf"/>
</dbReference>
<dbReference type="InterPro" id="IPR006096">
    <property type="entry name" value="Glu/Leu/Phe/Val/Trp_DH_C"/>
</dbReference>
<dbReference type="GO" id="GO:0004354">
    <property type="term" value="F:glutamate dehydrogenase (NADP+) activity"/>
    <property type="evidence" value="ECO:0007669"/>
    <property type="project" value="UniProtKB-EC"/>
</dbReference>
<dbReference type="AlphaFoldDB" id="A0A3B1CUM4"/>
<dbReference type="InterPro" id="IPR006095">
    <property type="entry name" value="Glu/Leu/Phe/Val/Trp_DH"/>
</dbReference>
<keyword evidence="2 4" id="KW-0560">Oxidoreductase</keyword>
<evidence type="ECO:0000259" key="3">
    <source>
        <dbReference type="SMART" id="SM00839"/>
    </source>
</evidence>
<dbReference type="InterPro" id="IPR036291">
    <property type="entry name" value="NAD(P)-bd_dom_sf"/>
</dbReference>
<dbReference type="GO" id="GO:0004352">
    <property type="term" value="F:glutamate dehydrogenase (NAD+) activity"/>
    <property type="evidence" value="ECO:0007669"/>
    <property type="project" value="UniProtKB-EC"/>
</dbReference>
<dbReference type="PANTHER" id="PTHR11606:SF13">
    <property type="entry name" value="GLUTAMATE DEHYDROGENASE 1, MITOCHONDRIAL"/>
    <property type="match status" value="1"/>
</dbReference>
<dbReference type="EMBL" id="UOGA01000175">
    <property type="protein sequence ID" value="VAX20387.1"/>
    <property type="molecule type" value="Genomic_DNA"/>
</dbReference>
<comment type="similarity">
    <text evidence="1">Belongs to the Glu/Leu/Phe/Val dehydrogenases family.</text>
</comment>
<dbReference type="SUPFAM" id="SSF51735">
    <property type="entry name" value="NAD(P)-binding Rossmann-fold domains"/>
    <property type="match status" value="1"/>
</dbReference>
<dbReference type="PRINTS" id="PR00082">
    <property type="entry name" value="GLFDHDRGNASE"/>
</dbReference>
<dbReference type="InterPro" id="IPR033922">
    <property type="entry name" value="NAD_bind_Glu_DH"/>
</dbReference>
<name>A0A3B1CUM4_9ZZZZ</name>
<dbReference type="GO" id="GO:0005739">
    <property type="term" value="C:mitochondrion"/>
    <property type="evidence" value="ECO:0007669"/>
    <property type="project" value="TreeGrafter"/>
</dbReference>
<protein>
    <submittedName>
        <fullName evidence="4">NAD-specific glutamate dehydrogenase NADP-specific glutamate dehydrogenase</fullName>
        <ecNumber evidence="4">1.4.1.2</ecNumber>
        <ecNumber evidence="4">1.4.1.4</ecNumber>
    </submittedName>
</protein>
<feature type="domain" description="Glutamate/phenylalanine/leucine/valine/L-tryptophan dehydrogenase C-terminal" evidence="3">
    <location>
        <begin position="184"/>
        <end position="411"/>
    </location>
</feature>
<dbReference type="PIRSF" id="PIRSF000185">
    <property type="entry name" value="Glu_DH"/>
    <property type="match status" value="1"/>
</dbReference>
<dbReference type="PANTHER" id="PTHR11606">
    <property type="entry name" value="GLUTAMATE DEHYDROGENASE"/>
    <property type="match status" value="1"/>
</dbReference>
<reference evidence="4" key="1">
    <citation type="submission" date="2018-06" db="EMBL/GenBank/DDBJ databases">
        <authorList>
            <person name="Zhirakovskaya E."/>
        </authorList>
    </citation>
    <scope>NUCLEOTIDE SEQUENCE</scope>
</reference>
<dbReference type="Gene3D" id="3.40.50.10860">
    <property type="entry name" value="Leucine Dehydrogenase, chain A, domain 1"/>
    <property type="match status" value="1"/>
</dbReference>
<dbReference type="SUPFAM" id="SSF53223">
    <property type="entry name" value="Aminoacid dehydrogenase-like, N-terminal domain"/>
    <property type="match status" value="1"/>
</dbReference>
<dbReference type="Pfam" id="PF00208">
    <property type="entry name" value="ELFV_dehydrog"/>
    <property type="match status" value="1"/>
</dbReference>
<evidence type="ECO:0000313" key="4">
    <source>
        <dbReference type="EMBL" id="VAX20387.1"/>
    </source>
</evidence>
<dbReference type="EC" id="1.4.1.2" evidence="4"/>
<dbReference type="InterPro" id="IPR033524">
    <property type="entry name" value="Glu/Leu/Phe/Val_DH_AS"/>
</dbReference>
<dbReference type="InterPro" id="IPR014362">
    <property type="entry name" value="Glu_DH"/>
</dbReference>
<accession>A0A3B1CUM4</accession>